<comment type="caution">
    <text evidence="3">The sequence shown here is derived from an EMBL/GenBank/DDBJ whole genome shotgun (WGS) entry which is preliminary data.</text>
</comment>
<dbReference type="Proteomes" id="UP001239445">
    <property type="component" value="Unassembled WGS sequence"/>
</dbReference>
<dbReference type="AlphaFoldDB" id="A0AAJ0BL62"/>
<feature type="region of interest" description="Disordered" evidence="1">
    <location>
        <begin position="115"/>
        <end position="140"/>
    </location>
</feature>
<feature type="region of interest" description="Disordered" evidence="1">
    <location>
        <begin position="655"/>
        <end position="704"/>
    </location>
</feature>
<evidence type="ECO:0000313" key="3">
    <source>
        <dbReference type="EMBL" id="KAK1759977.1"/>
    </source>
</evidence>
<protein>
    <recommendedName>
        <fullName evidence="5">Modin</fullName>
    </recommendedName>
</protein>
<organism evidence="3 4">
    <name type="scientific">Echria macrotheca</name>
    <dbReference type="NCBI Taxonomy" id="438768"/>
    <lineage>
        <taxon>Eukaryota</taxon>
        <taxon>Fungi</taxon>
        <taxon>Dikarya</taxon>
        <taxon>Ascomycota</taxon>
        <taxon>Pezizomycotina</taxon>
        <taxon>Sordariomycetes</taxon>
        <taxon>Sordariomycetidae</taxon>
        <taxon>Sordariales</taxon>
        <taxon>Schizotheciaceae</taxon>
        <taxon>Echria</taxon>
    </lineage>
</organism>
<feature type="compositionally biased region" description="Basic and acidic residues" evidence="1">
    <location>
        <begin position="452"/>
        <end position="462"/>
    </location>
</feature>
<feature type="compositionally biased region" description="Pro residues" evidence="1">
    <location>
        <begin position="660"/>
        <end position="670"/>
    </location>
</feature>
<feature type="region of interest" description="Disordered" evidence="1">
    <location>
        <begin position="452"/>
        <end position="544"/>
    </location>
</feature>
<feature type="transmembrane region" description="Helical" evidence="2">
    <location>
        <begin position="23"/>
        <end position="44"/>
    </location>
</feature>
<evidence type="ECO:0000256" key="2">
    <source>
        <dbReference type="SAM" id="Phobius"/>
    </source>
</evidence>
<gene>
    <name evidence="3" type="ORF">QBC47DRAFT_117818</name>
</gene>
<feature type="compositionally biased region" description="Basic and acidic residues" evidence="1">
    <location>
        <begin position="503"/>
        <end position="513"/>
    </location>
</feature>
<keyword evidence="2" id="KW-0812">Transmembrane</keyword>
<proteinExistence type="predicted"/>
<keyword evidence="2" id="KW-1133">Transmembrane helix</keyword>
<dbReference type="EMBL" id="MU839828">
    <property type="protein sequence ID" value="KAK1759977.1"/>
    <property type="molecule type" value="Genomic_DNA"/>
</dbReference>
<evidence type="ECO:0008006" key="5">
    <source>
        <dbReference type="Google" id="ProtNLM"/>
    </source>
</evidence>
<keyword evidence="4" id="KW-1185">Reference proteome</keyword>
<name>A0AAJ0BL62_9PEZI</name>
<reference evidence="3" key="1">
    <citation type="submission" date="2023-06" db="EMBL/GenBank/DDBJ databases">
        <title>Genome-scale phylogeny and comparative genomics of the fungal order Sordariales.</title>
        <authorList>
            <consortium name="Lawrence Berkeley National Laboratory"/>
            <person name="Hensen N."/>
            <person name="Bonometti L."/>
            <person name="Westerberg I."/>
            <person name="Brannstrom I.O."/>
            <person name="Guillou S."/>
            <person name="Cros-Aarteil S."/>
            <person name="Calhoun S."/>
            <person name="Haridas S."/>
            <person name="Kuo A."/>
            <person name="Mondo S."/>
            <person name="Pangilinan J."/>
            <person name="Riley R."/>
            <person name="Labutti K."/>
            <person name="Andreopoulos B."/>
            <person name="Lipzen A."/>
            <person name="Chen C."/>
            <person name="Yanf M."/>
            <person name="Daum C."/>
            <person name="Ng V."/>
            <person name="Clum A."/>
            <person name="Steindorff A."/>
            <person name="Ohm R."/>
            <person name="Martin F."/>
            <person name="Silar P."/>
            <person name="Natvig D."/>
            <person name="Lalanne C."/>
            <person name="Gautier V."/>
            <person name="Ament-Velasquez S.L."/>
            <person name="Kruys A."/>
            <person name="Hutchinson M.I."/>
            <person name="Powell A.J."/>
            <person name="Barry K."/>
            <person name="Miller A.N."/>
            <person name="Grigoriev I.V."/>
            <person name="Debuchy R."/>
            <person name="Gladieux P."/>
            <person name="Thoren M.H."/>
            <person name="Johannesson H."/>
        </authorList>
    </citation>
    <scope>NUCLEOTIDE SEQUENCE</scope>
    <source>
        <strain evidence="3">PSN4</strain>
    </source>
</reference>
<sequence>MADNSTNSTSSGGGGDDGGNNDALNWVALVVSLVALLGTIAQVLQQYYASAAGFANCGENVMGQWYKTTKRIFRPTELRFEVQFEAPVIFVCPPTNKNGPVKLVPIEFVSGTADSLQRTRSLPAGEEEKQRQATRENTVHTADNERATWVTLLSQLHNMERESRDWQELHYGPHNPGTVEEQLQNPELAGHTLAVALQAKQRSWDTMPTDVKKPYATTTICHLLEIAAMLGVYWKEFDRSRDRYRAEGNGYILTGTQITDLGLMFTFQISGGSRFKENRVIPADEVKELCCGSVSTIFRADKDSRRLGVLNEDPRDLGMLQLGHLNEIAETMVLIDCNTITASYFRNPSAKHTHLFPVPFELVGMLCKNLHIPGTPFRMVPNPTPYHWDKKFFNLRKLMNEYHKRMKNLKGIRGLDEFVETTGRVVHELHENKKKERARRLQEQAIVNEKKEAIQKEKEKQASLRGSIKGAPEEQRPAVEPAKTPPKWRQKVNEVLARVGISKPEKKPSRDEESQAPSTDKLQCEPRIQTPDHGKPADKVPESRPGYSMELLKALDTAIAECDKHLLREHRGLVRTVIREHFQEVLKLLNGDDEDEDSVPAGPSGRSDDGRRKARRFEELRAASPEDRQRIFMDIYFSEILDEVKKRAAKSLSKMTFYHPPNPSNTPPSSPKSVRSAFLQPPDIISGDPSDAESDTGNGTKEEAKHLEPRAAAIWCVLIFRMLCWLILHDFDKNDVQISKSELLGSRLPVYIA</sequence>
<feature type="compositionally biased region" description="Basic and acidic residues" evidence="1">
    <location>
        <begin position="126"/>
        <end position="140"/>
    </location>
</feature>
<evidence type="ECO:0000313" key="4">
    <source>
        <dbReference type="Proteomes" id="UP001239445"/>
    </source>
</evidence>
<accession>A0AAJ0BL62</accession>
<evidence type="ECO:0000256" key="1">
    <source>
        <dbReference type="SAM" id="MobiDB-lite"/>
    </source>
</evidence>
<feature type="compositionally biased region" description="Basic and acidic residues" evidence="1">
    <location>
        <begin position="530"/>
        <end position="542"/>
    </location>
</feature>
<keyword evidence="2" id="KW-0472">Membrane</keyword>
<feature type="region of interest" description="Disordered" evidence="1">
    <location>
        <begin position="592"/>
        <end position="613"/>
    </location>
</feature>